<comment type="caution">
    <text evidence="1">The sequence shown here is derived from an EMBL/GenBank/DDBJ whole genome shotgun (WGS) entry which is preliminary data.</text>
</comment>
<evidence type="ECO:0000313" key="1">
    <source>
        <dbReference type="EMBL" id="TKR71901.1"/>
    </source>
</evidence>
<organism evidence="1 2">
    <name type="scientific">Steinernema carpocapsae</name>
    <name type="common">Entomopathogenic nematode</name>
    <dbReference type="NCBI Taxonomy" id="34508"/>
    <lineage>
        <taxon>Eukaryota</taxon>
        <taxon>Metazoa</taxon>
        <taxon>Ecdysozoa</taxon>
        <taxon>Nematoda</taxon>
        <taxon>Chromadorea</taxon>
        <taxon>Rhabditida</taxon>
        <taxon>Tylenchina</taxon>
        <taxon>Panagrolaimomorpha</taxon>
        <taxon>Strongyloidoidea</taxon>
        <taxon>Steinernematidae</taxon>
        <taxon>Steinernema</taxon>
    </lineage>
</organism>
<sequence>MISGHNNLLNFLFPYTGTHIVSLIPKKAKRGKPCLSSGFSRTLNSTATTSFRNRLVLNEITGSAPIHNMRIISSSPSRCQKQLQTSNEIRKFDWISRSLHYLFIPSVNYVSGKLCEILKS</sequence>
<gene>
    <name evidence="1" type="ORF">L596_019433</name>
</gene>
<protein>
    <submittedName>
        <fullName evidence="1">Uncharacterized protein</fullName>
    </submittedName>
</protein>
<keyword evidence="2" id="KW-1185">Reference proteome</keyword>
<dbReference type="Proteomes" id="UP000298663">
    <property type="component" value="Unassembled WGS sequence"/>
</dbReference>
<proteinExistence type="predicted"/>
<accession>A0A4U5MQK8</accession>
<dbReference type="EMBL" id="AZBU02000006">
    <property type="protein sequence ID" value="TKR71901.1"/>
    <property type="molecule type" value="Genomic_DNA"/>
</dbReference>
<name>A0A4U5MQK8_STECR</name>
<evidence type="ECO:0000313" key="2">
    <source>
        <dbReference type="Proteomes" id="UP000298663"/>
    </source>
</evidence>
<dbReference type="AlphaFoldDB" id="A0A4U5MQK8"/>
<reference evidence="1 2" key="2">
    <citation type="journal article" date="2019" name="G3 (Bethesda)">
        <title>Hybrid Assembly of the Genome of the Entomopathogenic Nematode Steinernema carpocapsae Identifies the X-Chromosome.</title>
        <authorList>
            <person name="Serra L."/>
            <person name="Macchietto M."/>
            <person name="Macias-Munoz A."/>
            <person name="McGill C.J."/>
            <person name="Rodriguez I.M."/>
            <person name="Rodriguez B."/>
            <person name="Murad R."/>
            <person name="Mortazavi A."/>
        </authorList>
    </citation>
    <scope>NUCLEOTIDE SEQUENCE [LARGE SCALE GENOMIC DNA]</scope>
    <source>
        <strain evidence="1 2">ALL</strain>
    </source>
</reference>
<reference evidence="1 2" key="1">
    <citation type="journal article" date="2015" name="Genome Biol.">
        <title>Comparative genomics of Steinernema reveals deeply conserved gene regulatory networks.</title>
        <authorList>
            <person name="Dillman A.R."/>
            <person name="Macchietto M."/>
            <person name="Porter C.F."/>
            <person name="Rogers A."/>
            <person name="Williams B."/>
            <person name="Antoshechkin I."/>
            <person name="Lee M.M."/>
            <person name="Goodwin Z."/>
            <person name="Lu X."/>
            <person name="Lewis E.E."/>
            <person name="Goodrich-Blair H."/>
            <person name="Stock S.P."/>
            <person name="Adams B.J."/>
            <person name="Sternberg P.W."/>
            <person name="Mortazavi A."/>
        </authorList>
    </citation>
    <scope>NUCLEOTIDE SEQUENCE [LARGE SCALE GENOMIC DNA]</scope>
    <source>
        <strain evidence="1 2">ALL</strain>
    </source>
</reference>